<evidence type="ECO:0000313" key="2">
    <source>
        <dbReference type="Proteomes" id="UP000829398"/>
    </source>
</evidence>
<name>A0ACB8NHT2_CITSI</name>
<dbReference type="EMBL" id="CM039171">
    <property type="protein sequence ID" value="KAH9797686.1"/>
    <property type="molecule type" value="Genomic_DNA"/>
</dbReference>
<dbReference type="Proteomes" id="UP000829398">
    <property type="component" value="Chromosome 2"/>
</dbReference>
<sequence length="319" mass="35758">MGTKDRDDIFHEITSRVSEVNRCIEGLERKITEMGLKKKDLEDMRRGLDEISIRFYHVDHDSDSPCPKKEEDDLNKRLNELISEFDSLKDGIDLGLEEVKDEKKQKKLDDSAQEEVHERGMLKMASAQRTWCIANPLTNISALLGNLDFACSHVDCQLIQQGGSCFYPNTPIHHASFAMNLYFQVMGRHSSHCDFRGSGLISLTDPSYESCSFHSEGDLAEAPPSATWCVAKPGSGEYILQQNINYACNYVDCSPTHDGGSCFNPTTLINHASFAMNLYYQTSAKNTASCDFRNSGLVVVNDPSSGDCTYASIRYVRYL</sequence>
<keyword evidence="2" id="KW-1185">Reference proteome</keyword>
<comment type="caution">
    <text evidence="1">The sequence shown here is derived from an EMBL/GenBank/DDBJ whole genome shotgun (WGS) entry which is preliminary data.</text>
</comment>
<reference evidence="2" key="1">
    <citation type="journal article" date="2023" name="Hortic. Res.">
        <title>A chromosome-level phased genome enabling allele-level studies in sweet orange: a case study on citrus Huanglongbing tolerance.</title>
        <authorList>
            <person name="Wu B."/>
            <person name="Yu Q."/>
            <person name="Deng Z."/>
            <person name="Duan Y."/>
            <person name="Luo F."/>
            <person name="Gmitter F. Jr."/>
        </authorList>
    </citation>
    <scope>NUCLEOTIDE SEQUENCE [LARGE SCALE GENOMIC DNA]</scope>
    <source>
        <strain evidence="2">cv. Valencia</strain>
    </source>
</reference>
<accession>A0ACB8NHT2</accession>
<protein>
    <submittedName>
        <fullName evidence="1">Uncharacterized protein</fullName>
    </submittedName>
</protein>
<gene>
    <name evidence="1" type="ORF">KPL71_005949</name>
</gene>
<evidence type="ECO:0000313" key="1">
    <source>
        <dbReference type="EMBL" id="KAH9797686.1"/>
    </source>
</evidence>
<proteinExistence type="predicted"/>
<organism evidence="1 2">
    <name type="scientific">Citrus sinensis</name>
    <name type="common">Sweet orange</name>
    <name type="synonym">Citrus aurantium var. sinensis</name>
    <dbReference type="NCBI Taxonomy" id="2711"/>
    <lineage>
        <taxon>Eukaryota</taxon>
        <taxon>Viridiplantae</taxon>
        <taxon>Streptophyta</taxon>
        <taxon>Embryophyta</taxon>
        <taxon>Tracheophyta</taxon>
        <taxon>Spermatophyta</taxon>
        <taxon>Magnoliopsida</taxon>
        <taxon>eudicotyledons</taxon>
        <taxon>Gunneridae</taxon>
        <taxon>Pentapetalae</taxon>
        <taxon>rosids</taxon>
        <taxon>malvids</taxon>
        <taxon>Sapindales</taxon>
        <taxon>Rutaceae</taxon>
        <taxon>Aurantioideae</taxon>
        <taxon>Citrus</taxon>
    </lineage>
</organism>